<dbReference type="InterPro" id="IPR036197">
    <property type="entry name" value="NarG-like_sf"/>
</dbReference>
<proteinExistence type="predicted"/>
<dbReference type="eggNOG" id="arCOG06072">
    <property type="taxonomic scope" value="Archaea"/>
</dbReference>
<dbReference type="EnsemblBacteria" id="ABM81195">
    <property type="protein sequence ID" value="ABM81195"/>
    <property type="gene ID" value="Hbut_1370"/>
</dbReference>
<feature type="transmembrane region" description="Helical" evidence="1">
    <location>
        <begin position="6"/>
        <end position="29"/>
    </location>
</feature>
<dbReference type="GeneID" id="4782711"/>
<feature type="transmembrane region" description="Helical" evidence="1">
    <location>
        <begin position="192"/>
        <end position="213"/>
    </location>
</feature>
<dbReference type="STRING" id="415426.Hbut_1370"/>
<organism evidence="2 3">
    <name type="scientific">Hyperthermus butylicus (strain DSM 5456 / JCM 9403 / PLM1-5)</name>
    <dbReference type="NCBI Taxonomy" id="415426"/>
    <lineage>
        <taxon>Archaea</taxon>
        <taxon>Thermoproteota</taxon>
        <taxon>Thermoprotei</taxon>
        <taxon>Desulfurococcales</taxon>
        <taxon>Pyrodictiaceae</taxon>
        <taxon>Hyperthermus</taxon>
    </lineage>
</organism>
<keyword evidence="3" id="KW-1185">Reference proteome</keyword>
<keyword evidence="1" id="KW-1133">Transmembrane helix</keyword>
<name>A2BMI4_HYPBU</name>
<protein>
    <recommendedName>
        <fullName evidence="4">Nitrate reductase gamma subunit</fullName>
    </recommendedName>
</protein>
<feature type="transmembrane region" description="Helical" evidence="1">
    <location>
        <begin position="77"/>
        <end position="96"/>
    </location>
</feature>
<evidence type="ECO:0000256" key="1">
    <source>
        <dbReference type="SAM" id="Phobius"/>
    </source>
</evidence>
<dbReference type="AlphaFoldDB" id="A2BMI4"/>
<evidence type="ECO:0000313" key="3">
    <source>
        <dbReference type="Proteomes" id="UP000002593"/>
    </source>
</evidence>
<feature type="transmembrane region" description="Helical" evidence="1">
    <location>
        <begin position="225"/>
        <end position="244"/>
    </location>
</feature>
<feature type="transmembrane region" description="Helical" evidence="1">
    <location>
        <begin position="148"/>
        <end position="171"/>
    </location>
</feature>
<evidence type="ECO:0000313" key="2">
    <source>
        <dbReference type="EMBL" id="ABM81195.1"/>
    </source>
</evidence>
<keyword evidence="1" id="KW-0812">Transmembrane</keyword>
<keyword evidence="1" id="KW-0472">Membrane</keyword>
<dbReference type="SUPFAM" id="SSF103501">
    <property type="entry name" value="Respiratory nitrate reductase 1 gamma chain"/>
    <property type="match status" value="1"/>
</dbReference>
<reference evidence="2 3" key="1">
    <citation type="journal article" date="2007" name="Archaea">
        <title>The genome of Hyperthermus butylicus: a sulfur-reducing, peptide fermenting, neutrophilic Crenarchaeote growing up to 108 degrees C.</title>
        <authorList>
            <person name="Brugger K."/>
            <person name="Chen L."/>
            <person name="Stark M."/>
            <person name="Zibat A."/>
            <person name="Redder P."/>
            <person name="Ruepp A."/>
            <person name="Awayez M."/>
            <person name="She Q."/>
            <person name="Garrett R.A."/>
            <person name="Klenk H.P."/>
        </authorList>
    </citation>
    <scope>NUCLEOTIDE SEQUENCE [LARGE SCALE GENOMIC DNA]</scope>
    <source>
        <strain evidence="3">DSM 5456 / JCM 9403 / PLM1-5</strain>
    </source>
</reference>
<evidence type="ECO:0008006" key="4">
    <source>
        <dbReference type="Google" id="ProtNLM"/>
    </source>
</evidence>
<dbReference type="KEGG" id="hbu:Hbut_1370"/>
<accession>A2BMI4</accession>
<dbReference type="OrthoDB" id="30968at2157"/>
<dbReference type="Gene3D" id="1.20.950.20">
    <property type="entry name" value="Transmembrane di-heme cytochromes, Chain C"/>
    <property type="match status" value="1"/>
</dbReference>
<sequence>MALGDIIYTFAVYKFFWIAIAVFAFGVAYRIARMIFYWRRPVKADARKRPLSKLIIEFPKTFIVPIIFAAKNRKEEFLFGLMLLHIIGVLPILFLLSQHVAVWSYYLPIYRVVAQLGLWIPESYSSSAPSVSSLLPPGFDGSVFRESIWGPLTVILNGDVLAVLAMIGIVAKMILRIADSIRGVRGLKLSDMFNYLLLLGILLTGFLAARYGIGSAEVPTVNTATYRLLLGLHVLLAEILLMWIPFSKYWHFVFGYWYGEIHKYWDVKVRKGVV</sequence>
<dbReference type="EMBL" id="CP000493">
    <property type="protein sequence ID" value="ABM81195.1"/>
    <property type="molecule type" value="Genomic_DNA"/>
</dbReference>
<dbReference type="RefSeq" id="WP_011822513.1">
    <property type="nucleotide sequence ID" value="NC_008818.1"/>
</dbReference>
<dbReference type="HOGENOM" id="CLU_1080177_0_0_2"/>
<gene>
    <name evidence="2" type="ordered locus">Hbut_1370</name>
</gene>
<dbReference type="Proteomes" id="UP000002593">
    <property type="component" value="Chromosome"/>
</dbReference>